<dbReference type="Pfam" id="PF01074">
    <property type="entry name" value="Glyco_hydro_38N"/>
    <property type="match status" value="1"/>
</dbReference>
<keyword evidence="7" id="KW-1185">Reference proteome</keyword>
<dbReference type="InterPro" id="IPR028995">
    <property type="entry name" value="Glyco_hydro_57/38_cen_sf"/>
</dbReference>
<dbReference type="Gene3D" id="3.20.110.10">
    <property type="entry name" value="Glycoside hydrolase 38, N terminal domain"/>
    <property type="match status" value="1"/>
</dbReference>
<evidence type="ECO:0000256" key="3">
    <source>
        <dbReference type="ARBA" id="ARBA00022801"/>
    </source>
</evidence>
<dbReference type="SUPFAM" id="SSF88713">
    <property type="entry name" value="Glycoside hydrolase/deacetylase"/>
    <property type="match status" value="1"/>
</dbReference>
<dbReference type="Pfam" id="PF07748">
    <property type="entry name" value="Glyco_hydro_38C"/>
    <property type="match status" value="1"/>
</dbReference>
<dbReference type="InterPro" id="IPR000602">
    <property type="entry name" value="Glyco_hydro_38_N"/>
</dbReference>
<sequence length="866" mass="99727">MKFSIVAHTHWDREWHKTFEKYRVRLVDFFDDLIETLENDSDFSCFVMDGQMVVFEDYLIIEPENRESLVKLIKENRIIVGPWYTQPDEFVPSGESLIRNLLIGKELANAFHDEMEIGYLPDSFGQSAQIPQLLNGFGYNRALFWRGMTGEETASENFLWKSQDGSQVETTVLSQGYGNARDLSLDLDKNIEIIEENIELLSKTSPSGHILLMCGFDQRKIKKHLPKIISDLNHHYQGQHEFTLSSLQAYQDLVFEHDVNKEVVTGEFRKGKNMRVHVGIGMTRPDLKRKNYDVQTQLFSQTEPLSALRFLETGKYPKGLIDHACKYMLQNQAHDSICSVCTDETHLEMKVRYDKALQLASELNILAYEDILDLDGNKALSFDKFALFNLNAHQDLLETTIDIYTSHKEFSISCSESHDNLPFTLISQEQLNLNDTTIEIGGKNEDIYLYKNRIFLSVPVNGIGIHYFDISDAIPGSLEKQKEIFNNEVFENDFFTLKLESDGTFTYFDKESNESFSHLNRIIENGNAGDEYDYSPPLNDQNFQANLENWQVLVNSTDLAQMAINYKLEAPIDSDVTNRSEETTNISIQTLVTVTRHSRRIDFKTNIENTVKNHRISVSFANNKKTEKHFSEQQFGLLWRENQIERAIDWEDWQELYYPVYPQQRFTGFESHGSNMIILNKGLVTYEIPETVDKDSITIPLLTSTDYMGKQDLLYRPGRRSGLHVATPDSEMIGSHEFEYAFFAGEITAIAKEADRYQQAPFASQTISSHISERDYLCVENSELSMHALKKANTFDGLIFRIVNEGQESLKNAKIVFDKEILSNPRLVNLSENVLESQENISVTNQQIRLNDIEPNQIISIAFDRK</sequence>
<dbReference type="InterPro" id="IPR015341">
    <property type="entry name" value="Glyco_hydro_38_cen"/>
</dbReference>
<dbReference type="GO" id="GO:0004559">
    <property type="term" value="F:alpha-mannosidase activity"/>
    <property type="evidence" value="ECO:0007669"/>
    <property type="project" value="InterPro"/>
</dbReference>
<dbReference type="GO" id="GO:0006013">
    <property type="term" value="P:mannose metabolic process"/>
    <property type="evidence" value="ECO:0007669"/>
    <property type="project" value="InterPro"/>
</dbReference>
<comment type="similarity">
    <text evidence="1">Belongs to the glycosyl hydrolase 38 family.</text>
</comment>
<comment type="caution">
    <text evidence="6">The sequence shown here is derived from an EMBL/GenBank/DDBJ whole genome shotgun (WGS) entry which is preliminary data.</text>
</comment>
<dbReference type="PANTHER" id="PTHR46017:SF2">
    <property type="entry name" value="MANNOSYLGLYCERATE HYDROLASE"/>
    <property type="match status" value="1"/>
</dbReference>
<dbReference type="STRING" id="1856638.A9Q68_06770"/>
<evidence type="ECO:0000256" key="1">
    <source>
        <dbReference type="ARBA" id="ARBA00009792"/>
    </source>
</evidence>
<reference evidence="7" key="1">
    <citation type="submission" date="2016-06" db="EMBL/GenBank/DDBJ databases">
        <authorList>
            <person name="de Vries S.P.W."/>
            <person name="Hadjirin N.F."/>
            <person name="Lay E.M."/>
            <person name="Zadoks R.N."/>
            <person name="Peacock S.J."/>
            <person name="Parkhill J."/>
            <person name="Grant A.J."/>
            <person name="Mcdougall S."/>
            <person name="Holmes M.A."/>
        </authorList>
    </citation>
    <scope>NUCLEOTIDE SEQUENCE [LARGE SCALE GENOMIC DNA]</scope>
    <source>
        <strain evidence="7">NZ1587</strain>
    </source>
</reference>
<protein>
    <recommendedName>
        <fullName evidence="5">Glycoside hydrolase family 38 central domain-containing protein</fullName>
    </recommendedName>
</protein>
<evidence type="ECO:0000313" key="6">
    <source>
        <dbReference type="EMBL" id="OJF71684.1"/>
    </source>
</evidence>
<evidence type="ECO:0000256" key="4">
    <source>
        <dbReference type="ARBA" id="ARBA00023295"/>
    </source>
</evidence>
<evidence type="ECO:0000259" key="5">
    <source>
        <dbReference type="SMART" id="SM00872"/>
    </source>
</evidence>
<evidence type="ECO:0000256" key="2">
    <source>
        <dbReference type="ARBA" id="ARBA00022723"/>
    </source>
</evidence>
<keyword evidence="4" id="KW-0326">Glycosidase</keyword>
<dbReference type="SUPFAM" id="SSF74650">
    <property type="entry name" value="Galactose mutarotase-like"/>
    <property type="match status" value="1"/>
</dbReference>
<dbReference type="SMART" id="SM00872">
    <property type="entry name" value="Alpha-mann_mid"/>
    <property type="match status" value="1"/>
</dbReference>
<dbReference type="InterPro" id="IPR011330">
    <property type="entry name" value="Glyco_hydro/deAcase_b/a-brl"/>
</dbReference>
<dbReference type="RefSeq" id="WP_071793940.1">
    <property type="nucleotide sequence ID" value="NZ_LZDD01000002.1"/>
</dbReference>
<dbReference type="InterPro" id="IPR011013">
    <property type="entry name" value="Gal_mutarotase_sf_dom"/>
</dbReference>
<dbReference type="EMBL" id="LZDD01000002">
    <property type="protein sequence ID" value="OJF71684.1"/>
    <property type="molecule type" value="Genomic_DNA"/>
</dbReference>
<dbReference type="InterPro" id="IPR027291">
    <property type="entry name" value="Glyco_hydro_38_N_sf"/>
</dbReference>
<dbReference type="Proteomes" id="UP000182015">
    <property type="component" value="Unassembled WGS sequence"/>
</dbReference>
<proteinExistence type="inferred from homology"/>
<keyword evidence="3" id="KW-0378">Hydrolase</keyword>
<organism evidence="6 7">
    <name type="scientific">Streptococcus bovimastitidis</name>
    <dbReference type="NCBI Taxonomy" id="1856638"/>
    <lineage>
        <taxon>Bacteria</taxon>
        <taxon>Bacillati</taxon>
        <taxon>Bacillota</taxon>
        <taxon>Bacilli</taxon>
        <taxon>Lactobacillales</taxon>
        <taxon>Streptococcaceae</taxon>
        <taxon>Streptococcus</taxon>
    </lineage>
</organism>
<dbReference type="GO" id="GO:0046872">
    <property type="term" value="F:metal ion binding"/>
    <property type="evidence" value="ECO:0007669"/>
    <property type="project" value="UniProtKB-KW"/>
</dbReference>
<feature type="domain" description="Glycoside hydrolase family 38 central" evidence="5">
    <location>
        <begin position="275"/>
        <end position="353"/>
    </location>
</feature>
<dbReference type="GO" id="GO:0030246">
    <property type="term" value="F:carbohydrate binding"/>
    <property type="evidence" value="ECO:0007669"/>
    <property type="project" value="InterPro"/>
</dbReference>
<evidence type="ECO:0000313" key="7">
    <source>
        <dbReference type="Proteomes" id="UP000182015"/>
    </source>
</evidence>
<dbReference type="SUPFAM" id="SSF88688">
    <property type="entry name" value="Families 57/38 glycoside transferase middle domain"/>
    <property type="match status" value="1"/>
</dbReference>
<dbReference type="InterPro" id="IPR011682">
    <property type="entry name" value="Glyco_hydro_38_C"/>
</dbReference>
<dbReference type="AlphaFoldDB" id="A0A1L8MLN8"/>
<dbReference type="Pfam" id="PF09261">
    <property type="entry name" value="Alpha-mann_mid"/>
    <property type="match status" value="1"/>
</dbReference>
<dbReference type="PANTHER" id="PTHR46017">
    <property type="entry name" value="ALPHA-MANNOSIDASE 2C1"/>
    <property type="match status" value="1"/>
</dbReference>
<keyword evidence="2" id="KW-0479">Metal-binding</keyword>
<name>A0A1L8MLN8_9STRE</name>
<accession>A0A1L8MLN8</accession>
<gene>
    <name evidence="6" type="ORF">A9Q68_06770</name>
</gene>
<dbReference type="InterPro" id="IPR037094">
    <property type="entry name" value="Glyco_hydro_38_cen_sf"/>
</dbReference>
<dbReference type="OrthoDB" id="9764050at2"/>
<dbReference type="Gene3D" id="1.20.1270.50">
    <property type="entry name" value="Glycoside hydrolase family 38, central domain"/>
    <property type="match status" value="1"/>
</dbReference>
<dbReference type="Gene3D" id="2.70.98.30">
    <property type="entry name" value="Golgi alpha-mannosidase II, domain 4"/>
    <property type="match status" value="1"/>
</dbReference>
<dbReference type="GO" id="GO:0009313">
    <property type="term" value="P:oligosaccharide catabolic process"/>
    <property type="evidence" value="ECO:0007669"/>
    <property type="project" value="TreeGrafter"/>
</dbReference>